<dbReference type="Proteomes" id="UP000823937">
    <property type="component" value="Unassembled WGS sequence"/>
</dbReference>
<evidence type="ECO:0000313" key="1">
    <source>
        <dbReference type="EMBL" id="HIV73881.1"/>
    </source>
</evidence>
<reference evidence="1" key="1">
    <citation type="journal article" date="2021" name="PeerJ">
        <title>Extensive microbial diversity within the chicken gut microbiome revealed by metagenomics and culture.</title>
        <authorList>
            <person name="Gilroy R."/>
            <person name="Ravi A."/>
            <person name="Getino M."/>
            <person name="Pursley I."/>
            <person name="Horton D.L."/>
            <person name="Alikhan N.F."/>
            <person name="Baker D."/>
            <person name="Gharbi K."/>
            <person name="Hall N."/>
            <person name="Watson M."/>
            <person name="Adriaenssens E.M."/>
            <person name="Foster-Nyarko E."/>
            <person name="Jarju S."/>
            <person name="Secka A."/>
            <person name="Antonio M."/>
            <person name="Oren A."/>
            <person name="Chaudhuri R.R."/>
            <person name="La Ragione R."/>
            <person name="Hildebrand F."/>
            <person name="Pallen M.J."/>
        </authorList>
    </citation>
    <scope>NUCLEOTIDE SEQUENCE</scope>
    <source>
        <strain evidence="1">CHK169-2315</strain>
    </source>
</reference>
<comment type="caution">
    <text evidence="1">The sequence shown here is derived from an EMBL/GenBank/DDBJ whole genome shotgun (WGS) entry which is preliminary data.</text>
</comment>
<dbReference type="InterPro" id="IPR022608">
    <property type="entry name" value="Tscrpt_reg_SplA"/>
</dbReference>
<reference evidence="1" key="2">
    <citation type="submission" date="2021-04" db="EMBL/GenBank/DDBJ databases">
        <authorList>
            <person name="Gilroy R."/>
        </authorList>
    </citation>
    <scope>NUCLEOTIDE SEQUENCE</scope>
    <source>
        <strain evidence="1">CHK169-2315</strain>
    </source>
</reference>
<proteinExistence type="predicted"/>
<dbReference type="AlphaFoldDB" id="A0A9D1PL78"/>
<name>A0A9D1PL78_9BACI</name>
<dbReference type="EMBL" id="DXHX01000029">
    <property type="protein sequence ID" value="HIV73881.1"/>
    <property type="molecule type" value="Genomic_DNA"/>
</dbReference>
<organism evidence="1 2">
    <name type="scientific">Candidatus Pseudogracilibacillus intestinigallinarum</name>
    <dbReference type="NCBI Taxonomy" id="2838742"/>
    <lineage>
        <taxon>Bacteria</taxon>
        <taxon>Bacillati</taxon>
        <taxon>Bacillota</taxon>
        <taxon>Bacilli</taxon>
        <taxon>Bacillales</taxon>
        <taxon>Bacillaceae</taxon>
        <taxon>Pseudogracilibacillus</taxon>
    </lineage>
</organism>
<protein>
    <submittedName>
        <fullName evidence="1">Transcriptional regulator</fullName>
    </submittedName>
</protein>
<gene>
    <name evidence="1" type="ORF">H9895_02235</name>
</gene>
<evidence type="ECO:0000313" key="2">
    <source>
        <dbReference type="Proteomes" id="UP000823937"/>
    </source>
</evidence>
<sequence>MEQKYSKGDIVYVLIRNPHVQDVANVQQAAIVQHPEQPNKLALFSHENYYPLSNDFAIFSTEAAAELAYEEAFVMDDGEKDG</sequence>
<dbReference type="Pfam" id="PF11132">
    <property type="entry name" value="SplA"/>
    <property type="match status" value="1"/>
</dbReference>
<accession>A0A9D1PL78</accession>